<organism evidence="4 5">
    <name type="scientific">Cylindrodendrum hubeiense</name>
    <dbReference type="NCBI Taxonomy" id="595255"/>
    <lineage>
        <taxon>Eukaryota</taxon>
        <taxon>Fungi</taxon>
        <taxon>Dikarya</taxon>
        <taxon>Ascomycota</taxon>
        <taxon>Pezizomycotina</taxon>
        <taxon>Sordariomycetes</taxon>
        <taxon>Hypocreomycetidae</taxon>
        <taxon>Hypocreales</taxon>
        <taxon>Nectriaceae</taxon>
        <taxon>Cylindrodendrum</taxon>
    </lineage>
</organism>
<name>A0A9P5H651_9HYPO</name>
<dbReference type="Proteomes" id="UP000722485">
    <property type="component" value="Unassembled WGS sequence"/>
</dbReference>
<keyword evidence="5" id="KW-1185">Reference proteome</keyword>
<feature type="domain" description="Nephrocystin 3-like N-terminal" evidence="3">
    <location>
        <begin position="349"/>
        <end position="517"/>
    </location>
</feature>
<dbReference type="EMBL" id="JAANBB010000331">
    <property type="protein sequence ID" value="KAF7543943.1"/>
    <property type="molecule type" value="Genomic_DNA"/>
</dbReference>
<reference evidence="4" key="1">
    <citation type="submission" date="2020-03" db="EMBL/GenBank/DDBJ databases">
        <title>Draft Genome Sequence of Cylindrodendrum hubeiense.</title>
        <authorList>
            <person name="Buettner E."/>
            <person name="Kellner H."/>
        </authorList>
    </citation>
    <scope>NUCLEOTIDE SEQUENCE</scope>
    <source>
        <strain evidence="4">IHI 201604</strain>
    </source>
</reference>
<dbReference type="SUPFAM" id="SSF52540">
    <property type="entry name" value="P-loop containing nucleoside triphosphate hydrolases"/>
    <property type="match status" value="1"/>
</dbReference>
<evidence type="ECO:0000256" key="1">
    <source>
        <dbReference type="ARBA" id="ARBA00022737"/>
    </source>
</evidence>
<comment type="caution">
    <text evidence="4">The sequence shown here is derived from an EMBL/GenBank/DDBJ whole genome shotgun (WGS) entry which is preliminary data.</text>
</comment>
<proteinExistence type="predicted"/>
<dbReference type="InterPro" id="IPR027417">
    <property type="entry name" value="P-loop_NTPase"/>
</dbReference>
<evidence type="ECO:0000313" key="5">
    <source>
        <dbReference type="Proteomes" id="UP000722485"/>
    </source>
</evidence>
<accession>A0A9P5H651</accession>
<keyword evidence="1" id="KW-0677">Repeat</keyword>
<dbReference type="PANTHER" id="PTHR10039">
    <property type="entry name" value="AMELOGENIN"/>
    <property type="match status" value="1"/>
</dbReference>
<feature type="region of interest" description="Disordered" evidence="2">
    <location>
        <begin position="1"/>
        <end position="57"/>
    </location>
</feature>
<dbReference type="Gene3D" id="1.25.40.10">
    <property type="entry name" value="Tetratricopeptide repeat domain"/>
    <property type="match status" value="1"/>
</dbReference>
<dbReference type="Gene3D" id="3.40.50.300">
    <property type="entry name" value="P-loop containing nucleotide triphosphate hydrolases"/>
    <property type="match status" value="1"/>
</dbReference>
<dbReference type="InterPro" id="IPR011990">
    <property type="entry name" value="TPR-like_helical_dom_sf"/>
</dbReference>
<sequence length="2126" mass="243141">MQGLRKTFNIRRKRRNSNSSSLISDVTEDASSSREAMETIQKGFSEPHPGLTNNTTITKSDPVSVNVKELSDVESETKTTVASEYSNEGHKDALTVPTRYVTPNEDFVRVIEVTDRVLKDICRLPAYNPPFVRQMDLRSYLQFISDERLIHMPRRGSPWDRVLSTAQFFGLQIWLFGEKIDSFAPGSRGTAGAALAACQVLLEIGHGQAQVLVPTFTALYELALLLSSIGQIRDLEHMPTQIKKNATDIFCDMVELVSNIAGHYRQRISGLETGQTTTISFDGVFGRQIDDVWQSKNTLCGNVWVHRLGEKGAQSSLKWLNEKLQPSFGPSIRNTVYDEVLEQLDRSEDTCSWIKDSLVQFFDSNEQVFSITGEAGVGKTVLAEWVQERLARPLDHKSYAVLTYNFPYDSAKEATSLAFVKSILFQLLERSVGDVILYNELVRAFKEDSKHHDAEKLEKALWKTLHEGLRASEHGDSSIVIMTDGCDKTSGQTDGAAVFHKKLLDCVAKLSRTRVINFSRSESKLGNKSKHLEITKNHVQDDIRIHLRQTLSKSVHWREMDFAATEQLLDDLTAKAGHSFLWAFYAARLLNREQSCDGFRAAAKSISHEVPHVLHEVVKQLNLKNHEILQHLLSFMLVSSEPFTVVEAAELLSTDLHKHAMAASAVNISKIISQQCGDLVVIRGGRLHFRSPVVRTYMHSLLGKSLLSANDAHLQLTLRMLLYARLNLDIEQELLTDELADSAVDAVLNSNRFLGYVMRNWIVHFRLSGLVDSKGKVQLAKGFREIFPDSLMFGLLERSCWRRQHSGHDVLALHELALQVRETCFGKEHITVLQTLITLGHVHVTISDSPVCGAGYFYRAVKLGQVILSSTHTIVAACTTLFLTWTETIVITKRTEIITYREEMIRFMIQICKHRHGPSSDEVICWYEILAKFYIDIHEEHHATVIYRELYQIIIIRFGKGSPRAREMGAFFGNLDIVLKGEDAKENIGELEDLIFETSEDLEITDQLCIAMLIRLARSYVVCGKYYLAERLYLSLWRRICVISRVNVSVEVHIAKIQIALAYIVFLREMKRIEEATTILICLWAEYEHYVCEFQSLIILIREIAIVCRSFGLLNITISILIKIHGWFKDHGKEDDEEAESTTIIITEVVEEITETTVTEKTTTTTTTEVTETVVKEIFERHFTRCKKTKVDHAFFSSCMALIAIYIKSGNWGKAEVIITRTLEITWRAILTADVKITLCEHWVKECILVARRLAHCHHRQGYFEKAEQIYLRIYYACLASCDLEDAHLDEAIIVLVNFYEEHHRHEKVIEIYIEILGRYRKHLGHYHNLTIKMLYKLGGHCHMLGRKDAYDYYLEIVTILNKGINHCHHGAFEAAMFLCRHYHHRKMWIELREICVILWDTVIHHHGDCNLTNDIIIELYEKYVYVLEFHCNVEFKVLYDICVQYKEVVTVICGGDSELFILALIALAEMCEKHEDHHHESVTIYEEVITRTVTTKTTTTTVTERTVHTVKKRLSKMYVQIITKGKPGKKKIPLDRAIEICIETYEQLKIEFGCWHESTLIVLRDIIILYQKVGTKEAHHHIIHLLQVSVTEIITTLTVTVNLFTAAITLASIYVHVGLTKEGHELLRQFRHLIVFRGDMPSTDITLKLDKHVSKVVFVFLIAFEQVLYGEECITSYTEIMANIIFESVLYEEYTRVITYEENIEIIMECGAKLRCFWEETKRHHLITTLDLKLFALFKKKYGVFFKQTSDKHIHFFYVSLLLELNKDRGATSIDFAALACKAGNDRVKHLLEKGDFHTAHEVALCVYYFASEQKLYHRRSCIQLGYKLAELMAGIDVRHPRESKEAELHKAMLGTSRLIMTNVLAAFRAADIDIISLRFADVAGLIRLLGVQNNFGELEHLLARLWRSREAVQKTRGWSPEVVLNIGKMLVHAQYAHGHIREAIDTAELLSYNLRRGRSRLDLETLEVSRLLASLYASNKRPSNAMAVHEAVLREISSVCQKPDGKGYYPDRTRLTGEARLHLELLKAAHHQMNGQWTKSLGEISDLYSRLKKGLQLEVPTFDQWVSSGSDKTLDGKYLAPRDWKLKGEVSDAVVFKGAVCKLPVTKTIGFDVIHAASERWLVY</sequence>
<dbReference type="OrthoDB" id="2546325at2759"/>
<gene>
    <name evidence="4" type="ORF">G7Z17_g10339</name>
</gene>
<evidence type="ECO:0000259" key="3">
    <source>
        <dbReference type="Pfam" id="PF24883"/>
    </source>
</evidence>
<protein>
    <recommendedName>
        <fullName evidence="3">Nephrocystin 3-like N-terminal domain-containing protein</fullName>
    </recommendedName>
</protein>
<dbReference type="Pfam" id="PF24883">
    <property type="entry name" value="NPHP3_N"/>
    <property type="match status" value="1"/>
</dbReference>
<evidence type="ECO:0000313" key="4">
    <source>
        <dbReference type="EMBL" id="KAF7543943.1"/>
    </source>
</evidence>
<evidence type="ECO:0000256" key="2">
    <source>
        <dbReference type="SAM" id="MobiDB-lite"/>
    </source>
</evidence>
<dbReference type="InterPro" id="IPR056884">
    <property type="entry name" value="NPHP3-like_N"/>
</dbReference>